<feature type="region of interest" description="Disordered" evidence="1">
    <location>
        <begin position="54"/>
        <end position="132"/>
    </location>
</feature>
<reference evidence="2 3" key="1">
    <citation type="submission" date="2014-02" db="EMBL/GenBank/DDBJ databases">
        <title>Single nucleus genome sequencing reveals high similarity among nuclei of an endomycorrhizal fungus.</title>
        <authorList>
            <person name="Lin K."/>
            <person name="Geurts R."/>
            <person name="Zhang Z."/>
            <person name="Limpens E."/>
            <person name="Saunders D.G."/>
            <person name="Mu D."/>
            <person name="Pang E."/>
            <person name="Cao H."/>
            <person name="Cha H."/>
            <person name="Lin T."/>
            <person name="Zhou Q."/>
            <person name="Shang Y."/>
            <person name="Li Y."/>
            <person name="Ivanov S."/>
            <person name="Sharma T."/>
            <person name="Velzen R.V."/>
            <person name="Ruijter N.D."/>
            <person name="Aanen D.K."/>
            <person name="Win J."/>
            <person name="Kamoun S."/>
            <person name="Bisseling T."/>
            <person name="Huang S."/>
        </authorList>
    </citation>
    <scope>NUCLEOTIDE SEQUENCE [LARGE SCALE GENOMIC DNA]</scope>
    <source>
        <strain evidence="3">DAOM197198w</strain>
    </source>
</reference>
<sequence length="132" mass="15013">MEKVLKSLLSIASFRKKKRKKQVLSSSGNAQLSILFGPHYTSLNDGFTKRLEDVNRYQDEKETGDKRPILESPSAPERKSVLVEINEDTSVKSEEEMDEEATKKENGNTEPVTNKSATNNKDKKKKNKNKKK</sequence>
<feature type="compositionally biased region" description="Basic residues" evidence="1">
    <location>
        <begin position="122"/>
        <end position="132"/>
    </location>
</feature>
<gene>
    <name evidence="2" type="ORF">RirG_075010</name>
</gene>
<evidence type="ECO:0000313" key="2">
    <source>
        <dbReference type="EMBL" id="EXX71830.1"/>
    </source>
</evidence>
<dbReference type="OrthoDB" id="10490024at2759"/>
<comment type="caution">
    <text evidence="2">The sequence shown here is derived from an EMBL/GenBank/DDBJ whole genome shotgun (WGS) entry which is preliminary data.</text>
</comment>
<feature type="compositionally biased region" description="Basic and acidic residues" evidence="1">
    <location>
        <begin position="54"/>
        <end position="69"/>
    </location>
</feature>
<name>A0A015JWW2_RHIIW</name>
<accession>A0A015JWW2</accession>
<feature type="compositionally biased region" description="Basic and acidic residues" evidence="1">
    <location>
        <begin position="89"/>
        <end position="107"/>
    </location>
</feature>
<evidence type="ECO:0000256" key="1">
    <source>
        <dbReference type="SAM" id="MobiDB-lite"/>
    </source>
</evidence>
<dbReference type="AlphaFoldDB" id="A0A015JWW2"/>
<organism evidence="2 3">
    <name type="scientific">Rhizophagus irregularis (strain DAOM 197198w)</name>
    <name type="common">Glomus intraradices</name>
    <dbReference type="NCBI Taxonomy" id="1432141"/>
    <lineage>
        <taxon>Eukaryota</taxon>
        <taxon>Fungi</taxon>
        <taxon>Fungi incertae sedis</taxon>
        <taxon>Mucoromycota</taxon>
        <taxon>Glomeromycotina</taxon>
        <taxon>Glomeromycetes</taxon>
        <taxon>Glomerales</taxon>
        <taxon>Glomeraceae</taxon>
        <taxon>Rhizophagus</taxon>
    </lineage>
</organism>
<dbReference type="HOGENOM" id="CLU_1918232_0_0_1"/>
<evidence type="ECO:0000313" key="3">
    <source>
        <dbReference type="Proteomes" id="UP000022910"/>
    </source>
</evidence>
<proteinExistence type="predicted"/>
<protein>
    <submittedName>
        <fullName evidence="2">Uncharacterized protein</fullName>
    </submittedName>
</protein>
<dbReference type="EMBL" id="JEMT01015905">
    <property type="protein sequence ID" value="EXX71830.1"/>
    <property type="molecule type" value="Genomic_DNA"/>
</dbReference>
<keyword evidence="3" id="KW-1185">Reference proteome</keyword>
<feature type="compositionally biased region" description="Polar residues" evidence="1">
    <location>
        <begin position="108"/>
        <end position="118"/>
    </location>
</feature>
<dbReference type="Proteomes" id="UP000022910">
    <property type="component" value="Unassembled WGS sequence"/>
</dbReference>